<dbReference type="Pfam" id="PF12494">
    <property type="entry name" value="DUF3695"/>
    <property type="match status" value="1"/>
</dbReference>
<feature type="non-terminal residue" evidence="1">
    <location>
        <position position="1"/>
    </location>
</feature>
<dbReference type="AlphaFoldDB" id="Q4TH75"/>
<organism evidence="1">
    <name type="scientific">Tetraodon nigroviridis</name>
    <name type="common">Spotted green pufferfish</name>
    <name type="synonym">Chelonodon nigroviridis</name>
    <dbReference type="NCBI Taxonomy" id="99883"/>
    <lineage>
        <taxon>Eukaryota</taxon>
        <taxon>Metazoa</taxon>
        <taxon>Chordata</taxon>
        <taxon>Craniata</taxon>
        <taxon>Vertebrata</taxon>
        <taxon>Euteleostomi</taxon>
        <taxon>Actinopterygii</taxon>
        <taxon>Neopterygii</taxon>
        <taxon>Teleostei</taxon>
        <taxon>Neoteleostei</taxon>
        <taxon>Acanthomorphata</taxon>
        <taxon>Eupercaria</taxon>
        <taxon>Tetraodontiformes</taxon>
        <taxon>Tetradontoidea</taxon>
        <taxon>Tetraodontidae</taxon>
        <taxon>Tetraodon</taxon>
    </lineage>
</organism>
<gene>
    <name evidence="1" type="ORF">GSTENG00000714001</name>
</gene>
<name>Q4TH75_TETNG</name>
<dbReference type="OrthoDB" id="10013535at2759"/>
<accession>Q4TH75</accession>
<sequence>RGSFDKPTHIAQTEEPWSHLHSCATVASSQRGAAQGHGVSCPPSGLRSALQLTLCLFLVFKNSGDSLDFQLQAIYDHSKDFFWTKSQMLYQRESVSEGPRWASDTCRHINARSLRISADAF</sequence>
<reference evidence="1" key="2">
    <citation type="submission" date="2004-02" db="EMBL/GenBank/DDBJ databases">
        <authorList>
            <consortium name="Genoscope"/>
            <consortium name="Whitehead Institute Centre for Genome Research"/>
        </authorList>
    </citation>
    <scope>NUCLEOTIDE SEQUENCE</scope>
</reference>
<evidence type="ECO:0000313" key="1">
    <source>
        <dbReference type="EMBL" id="CAF87757.1"/>
    </source>
</evidence>
<protein>
    <submittedName>
        <fullName evidence="1">(spotted green pufferfish) hypothetical protein</fullName>
    </submittedName>
</protein>
<proteinExistence type="predicted"/>
<comment type="caution">
    <text evidence="1">The sequence shown here is derived from an EMBL/GenBank/DDBJ whole genome shotgun (WGS) entry which is preliminary data.</text>
</comment>
<dbReference type="KEGG" id="tng:GSTEN00000714G001"/>
<dbReference type="EMBL" id="CAAE01003161">
    <property type="protein sequence ID" value="CAF87757.1"/>
    <property type="molecule type" value="Genomic_DNA"/>
</dbReference>
<reference evidence="1" key="1">
    <citation type="journal article" date="2004" name="Nature">
        <title>Genome duplication in the teleost fish Tetraodon nigroviridis reveals the early vertebrate proto-karyotype.</title>
        <authorList>
            <person name="Jaillon O."/>
            <person name="Aury J.-M."/>
            <person name="Brunet F."/>
            <person name="Petit J.-L."/>
            <person name="Stange-Thomann N."/>
            <person name="Mauceli E."/>
            <person name="Bouneau L."/>
            <person name="Fischer C."/>
            <person name="Ozouf-Costaz C."/>
            <person name="Bernot A."/>
            <person name="Nicaud S."/>
            <person name="Jaffe D."/>
            <person name="Fisher S."/>
            <person name="Lutfalla G."/>
            <person name="Dossat C."/>
            <person name="Segurens B."/>
            <person name="Dasilva C."/>
            <person name="Salanoubat M."/>
            <person name="Levy M."/>
            <person name="Boudet N."/>
            <person name="Castellano S."/>
            <person name="Anthouard V."/>
            <person name="Jubin C."/>
            <person name="Castelli V."/>
            <person name="Katinka M."/>
            <person name="Vacherie B."/>
            <person name="Biemont C."/>
            <person name="Skalli Z."/>
            <person name="Cattolico L."/>
            <person name="Poulain J."/>
            <person name="De Berardinis V."/>
            <person name="Cruaud C."/>
            <person name="Duprat S."/>
            <person name="Brottier P."/>
            <person name="Coutanceau J.-P."/>
            <person name="Gouzy J."/>
            <person name="Parra G."/>
            <person name="Lardier G."/>
            <person name="Chapple C."/>
            <person name="McKernan K.J."/>
            <person name="McEwan P."/>
            <person name="Bosak S."/>
            <person name="Kellis M."/>
            <person name="Volff J.-N."/>
            <person name="Guigo R."/>
            <person name="Zody M.C."/>
            <person name="Mesirov J."/>
            <person name="Lindblad-Toh K."/>
            <person name="Birren B."/>
            <person name="Nusbaum C."/>
            <person name="Kahn D."/>
            <person name="Robinson-Rechavi M."/>
            <person name="Laudet V."/>
            <person name="Schachter V."/>
            <person name="Quetier F."/>
            <person name="Saurin W."/>
            <person name="Scarpelli C."/>
            <person name="Wincker P."/>
            <person name="Lander E.S."/>
            <person name="Weissenbach J."/>
            <person name="Roest Crollius H."/>
        </authorList>
    </citation>
    <scope>NUCLEOTIDE SEQUENCE [LARGE SCALE GENOMIC DNA]</scope>
</reference>
<dbReference type="InterPro" id="IPR022179">
    <property type="entry name" value="CFAP276"/>
</dbReference>